<protein>
    <submittedName>
        <fullName evidence="1">Uncharacterized protein</fullName>
    </submittedName>
</protein>
<keyword evidence="2" id="KW-1185">Reference proteome</keyword>
<organism evidence="1 2">
    <name type="scientific">Caerostris extrusa</name>
    <name type="common">Bark spider</name>
    <name type="synonym">Caerostris bankana</name>
    <dbReference type="NCBI Taxonomy" id="172846"/>
    <lineage>
        <taxon>Eukaryota</taxon>
        <taxon>Metazoa</taxon>
        <taxon>Ecdysozoa</taxon>
        <taxon>Arthropoda</taxon>
        <taxon>Chelicerata</taxon>
        <taxon>Arachnida</taxon>
        <taxon>Araneae</taxon>
        <taxon>Araneomorphae</taxon>
        <taxon>Entelegynae</taxon>
        <taxon>Araneoidea</taxon>
        <taxon>Araneidae</taxon>
        <taxon>Caerostris</taxon>
    </lineage>
</organism>
<gene>
    <name evidence="1" type="ORF">CEXT_281941</name>
</gene>
<name>A0AAV4QKH8_CAEEX</name>
<reference evidence="1 2" key="1">
    <citation type="submission" date="2021-06" db="EMBL/GenBank/DDBJ databases">
        <title>Caerostris extrusa draft genome.</title>
        <authorList>
            <person name="Kono N."/>
            <person name="Arakawa K."/>
        </authorList>
    </citation>
    <scope>NUCLEOTIDE SEQUENCE [LARGE SCALE GENOMIC DNA]</scope>
</reference>
<accession>A0AAV4QKH8</accession>
<dbReference type="EMBL" id="BPLR01006301">
    <property type="protein sequence ID" value="GIY08871.1"/>
    <property type="molecule type" value="Genomic_DNA"/>
</dbReference>
<evidence type="ECO:0000313" key="2">
    <source>
        <dbReference type="Proteomes" id="UP001054945"/>
    </source>
</evidence>
<sequence length="69" mass="7529">MANQSEEVTLTIAQPGSFRQLAPSSASNRPVMLSSQRKLLTDIHLQTLVPAALSPADNSHWREGGPRVY</sequence>
<dbReference type="Proteomes" id="UP001054945">
    <property type="component" value="Unassembled WGS sequence"/>
</dbReference>
<proteinExistence type="predicted"/>
<evidence type="ECO:0000313" key="1">
    <source>
        <dbReference type="EMBL" id="GIY08871.1"/>
    </source>
</evidence>
<comment type="caution">
    <text evidence="1">The sequence shown here is derived from an EMBL/GenBank/DDBJ whole genome shotgun (WGS) entry which is preliminary data.</text>
</comment>
<dbReference type="AlphaFoldDB" id="A0AAV4QKH8"/>